<proteinExistence type="predicted"/>
<evidence type="ECO:0000313" key="3">
    <source>
        <dbReference type="RefSeq" id="XP_032805884.1"/>
    </source>
</evidence>
<gene>
    <name evidence="3" type="primary">LOC116940322</name>
</gene>
<keyword evidence="2" id="KW-1185">Reference proteome</keyword>
<evidence type="ECO:0000313" key="2">
    <source>
        <dbReference type="Proteomes" id="UP001318040"/>
    </source>
</evidence>
<evidence type="ECO:0000256" key="1">
    <source>
        <dbReference type="SAM" id="MobiDB-lite"/>
    </source>
</evidence>
<sequence>MTSLAPDPFPLKFGVNFRMESGISESSDPNNGDAGKCVERSAATRRRRLRRERLHGAERHRGFWRRGRGANRGPSLAGGHHRALRPRHGVGALRQRRGRLGAGAGPPGAHRHLGLPHQPGAGRPHDGPLLPALHLHRDPFRVREHLHAHDHRHRPLLRGVSPAALAHDQVQGKGAHCPHLGRVDQHLVGATGHLSAGQGEMPGGGLAQPRIPAELHGGAAARHLSAAPPGAHPRLLQRGRAAVGPADTWQRRPQPRAPPGALQAEGDQDAEHYRAHVRRVLAAAQRVPSAARVRALAAASPPRLRHGPLLLLSLPRHVAQRVEPPGLRLLQRQLQGRPAPAVLAPLLRRAVPRLPMRSSVRSERRGRRRQEQGEEAEELQHEHALQLAGEEDPAPGQLRAHLPHGGHGPPASGWEPPQSARSAACKKRNWFVFGNLHMK</sequence>
<dbReference type="Proteomes" id="UP001318040">
    <property type="component" value="Chromosome 8"/>
</dbReference>
<feature type="region of interest" description="Disordered" evidence="1">
    <location>
        <begin position="240"/>
        <end position="268"/>
    </location>
</feature>
<organism evidence="2 3">
    <name type="scientific">Petromyzon marinus</name>
    <name type="common">Sea lamprey</name>
    <dbReference type="NCBI Taxonomy" id="7757"/>
    <lineage>
        <taxon>Eukaryota</taxon>
        <taxon>Metazoa</taxon>
        <taxon>Chordata</taxon>
        <taxon>Craniata</taxon>
        <taxon>Vertebrata</taxon>
        <taxon>Cyclostomata</taxon>
        <taxon>Hyperoartia</taxon>
        <taxon>Petromyzontiformes</taxon>
        <taxon>Petromyzontidae</taxon>
        <taxon>Petromyzon</taxon>
    </lineage>
</organism>
<reference evidence="3" key="1">
    <citation type="submission" date="2025-08" db="UniProtKB">
        <authorList>
            <consortium name="RefSeq"/>
        </authorList>
    </citation>
    <scope>IDENTIFICATION</scope>
    <source>
        <tissue evidence="3">Sperm</tissue>
    </source>
</reference>
<accession>A0AAJ7SUT5</accession>
<protein>
    <submittedName>
        <fullName evidence="3">Uncharacterized protein LOC116940322 isoform X2</fullName>
    </submittedName>
</protein>
<dbReference type="AlphaFoldDB" id="A0AAJ7SUT5"/>
<feature type="region of interest" description="Disordered" evidence="1">
    <location>
        <begin position="354"/>
        <end position="421"/>
    </location>
</feature>
<name>A0AAJ7SUT5_PETMA</name>
<dbReference type="RefSeq" id="XP_032805884.1">
    <property type="nucleotide sequence ID" value="XM_032949993.1"/>
</dbReference>
<feature type="region of interest" description="Disordered" evidence="1">
    <location>
        <begin position="23"/>
        <end position="86"/>
    </location>
</feature>
<feature type="compositionally biased region" description="Basic residues" evidence="1">
    <location>
        <begin position="43"/>
        <end position="53"/>
    </location>
</feature>